<dbReference type="InterPro" id="IPR016119">
    <property type="entry name" value="Br/Cl_peroxidase_C"/>
</dbReference>
<comment type="caution">
    <text evidence="3">The sequence shown here is derived from an EMBL/GenBank/DDBJ whole genome shotgun (WGS) entry which is preliminary data.</text>
</comment>
<feature type="domain" description="Vanadium-dependent haloperoxidase NapH1-like second helical-bundle" evidence="2">
    <location>
        <begin position="320"/>
        <end position="486"/>
    </location>
</feature>
<dbReference type="EMBL" id="SNXW01000007">
    <property type="protein sequence ID" value="TDP81694.1"/>
    <property type="molecule type" value="Genomic_DNA"/>
</dbReference>
<dbReference type="Pfam" id="PF21167">
    <property type="entry name" value="DUF6851"/>
    <property type="match status" value="1"/>
</dbReference>
<dbReference type="InterPro" id="IPR036938">
    <property type="entry name" value="PAP2/HPO_sf"/>
</dbReference>
<evidence type="ECO:0000313" key="3">
    <source>
        <dbReference type="EMBL" id="TDP81694.1"/>
    </source>
</evidence>
<dbReference type="CDD" id="cd03398">
    <property type="entry name" value="PAP2_haloperoxidase"/>
    <property type="match status" value="1"/>
</dbReference>
<dbReference type="Pfam" id="PF22778">
    <property type="entry name" value="VCPO_2nd"/>
    <property type="match status" value="1"/>
</dbReference>
<feature type="domain" description="DUF6851" evidence="1">
    <location>
        <begin position="55"/>
        <end position="167"/>
    </location>
</feature>
<evidence type="ECO:0000259" key="2">
    <source>
        <dbReference type="Pfam" id="PF22778"/>
    </source>
</evidence>
<organism evidence="3 4">
    <name type="scientific">Aquabacterium commune</name>
    <dbReference type="NCBI Taxonomy" id="70586"/>
    <lineage>
        <taxon>Bacteria</taxon>
        <taxon>Pseudomonadati</taxon>
        <taxon>Pseudomonadota</taxon>
        <taxon>Betaproteobacteria</taxon>
        <taxon>Burkholderiales</taxon>
        <taxon>Aquabacterium</taxon>
    </lineage>
</organism>
<keyword evidence="4" id="KW-1185">Reference proteome</keyword>
<reference evidence="3 4" key="1">
    <citation type="submission" date="2019-03" db="EMBL/GenBank/DDBJ databases">
        <title>Genomic Encyclopedia of Type Strains, Phase IV (KMG-IV): sequencing the most valuable type-strain genomes for metagenomic binning, comparative biology and taxonomic classification.</title>
        <authorList>
            <person name="Goeker M."/>
        </authorList>
    </citation>
    <scope>NUCLEOTIDE SEQUENCE [LARGE SCALE GENOMIC DNA]</scope>
    <source>
        <strain evidence="3 4">DSM 11901</strain>
    </source>
</reference>
<proteinExistence type="predicted"/>
<name>A0A4R6R791_9BURK</name>
<evidence type="ECO:0000259" key="1">
    <source>
        <dbReference type="Pfam" id="PF21167"/>
    </source>
</evidence>
<dbReference type="PANTHER" id="PTHR34599">
    <property type="entry name" value="PEROXIDASE-RELATED"/>
    <property type="match status" value="1"/>
</dbReference>
<protein>
    <submittedName>
        <fullName evidence="3">PAP2 superfamily protein</fullName>
    </submittedName>
</protein>
<evidence type="ECO:0000313" key="4">
    <source>
        <dbReference type="Proteomes" id="UP000294593"/>
    </source>
</evidence>
<gene>
    <name evidence="3" type="ORF">EV672_107125</name>
</gene>
<dbReference type="Gene3D" id="1.10.606.10">
    <property type="entry name" value="Vanadium-containing Chloroperoxidase, domain 2"/>
    <property type="match status" value="1"/>
</dbReference>
<dbReference type="InterPro" id="IPR052559">
    <property type="entry name" value="V-haloperoxidase"/>
</dbReference>
<dbReference type="GO" id="GO:0004601">
    <property type="term" value="F:peroxidase activity"/>
    <property type="evidence" value="ECO:0007669"/>
    <property type="project" value="InterPro"/>
</dbReference>
<dbReference type="InterPro" id="IPR049283">
    <property type="entry name" value="DUF6851"/>
</dbReference>
<dbReference type="PANTHER" id="PTHR34599:SF2">
    <property type="entry name" value="TRAF-TYPE DOMAIN-CONTAINING PROTEIN"/>
    <property type="match status" value="1"/>
</dbReference>
<dbReference type="SUPFAM" id="SSF48317">
    <property type="entry name" value="Acid phosphatase/Vanadium-dependent haloperoxidase"/>
    <property type="match status" value="1"/>
</dbReference>
<dbReference type="AlphaFoldDB" id="A0A4R6R791"/>
<sequence>MMRTFQPERASFVNLIVAWNNVALEAIRALGKLPFTSRDRERGGPPQVARSLGVIYTTVYDAWAAYDDVAKPLHSGTPRRPAAQRTDANRRKAVSQAAYRALIDQFPPVIYPEPFRTAYTALLNDHLLAEGLTPGDTNTNANNPVGVANLAANAVLAFRHADHANQANLYADNSSPAYATVNPPMVAALPAPHDSTPHAGRWQALSYLTLDHELKTPRFIAPHWGGVAPFAMANGQQFRPVTPPQHPLSQGFLDQARYVMDVQVRLTAEQKVTAEYWADGPKSELPPGHWTEFAAFVAERPALTGLPQSGALDLGQTVRLYFALANAILDASIATWDAKRHFDYVRPVTAIRHLFRGKRVQGWAGPGRGVQDIAGEAWLPFQVPTFPTPPFSEFTSGHSAFSMAAATVLRQFTGSDRFGFFYAQTEALKADPSEDVGGIILSWPTFTAAAREAGESRLYGGIHFYEGNVVGLDIGEKCGNAAFAKAQGLWTGA</sequence>
<dbReference type="Proteomes" id="UP000294593">
    <property type="component" value="Unassembled WGS sequence"/>
</dbReference>
<dbReference type="InterPro" id="IPR055161">
    <property type="entry name" value="NapH1-like_2nd"/>
</dbReference>
<accession>A0A4R6R791</accession>
<dbReference type="Gene3D" id="1.20.144.10">
    <property type="entry name" value="Phosphatidic acid phosphatase type 2/haloperoxidase"/>
    <property type="match status" value="1"/>
</dbReference>